<comment type="caution">
    <text evidence="1">The sequence shown here is derived from an EMBL/GenBank/DDBJ whole genome shotgun (WGS) entry which is preliminary data.</text>
</comment>
<dbReference type="Proteomes" id="UP001179952">
    <property type="component" value="Unassembled WGS sequence"/>
</dbReference>
<protein>
    <submittedName>
        <fullName evidence="1">Uncharacterized protein</fullName>
    </submittedName>
</protein>
<reference evidence="1" key="1">
    <citation type="journal article" date="2023" name="Nat. Commun.">
        <title>Diploid and tetraploid genomes of Acorus and the evolution of monocots.</title>
        <authorList>
            <person name="Ma L."/>
            <person name="Liu K.W."/>
            <person name="Li Z."/>
            <person name="Hsiao Y.Y."/>
            <person name="Qi Y."/>
            <person name="Fu T."/>
            <person name="Tang G.D."/>
            <person name="Zhang D."/>
            <person name="Sun W.H."/>
            <person name="Liu D.K."/>
            <person name="Li Y."/>
            <person name="Chen G.Z."/>
            <person name="Liu X.D."/>
            <person name="Liao X.Y."/>
            <person name="Jiang Y.T."/>
            <person name="Yu X."/>
            <person name="Hao Y."/>
            <person name="Huang J."/>
            <person name="Zhao X.W."/>
            <person name="Ke S."/>
            <person name="Chen Y.Y."/>
            <person name="Wu W.L."/>
            <person name="Hsu J.L."/>
            <person name="Lin Y.F."/>
            <person name="Huang M.D."/>
            <person name="Li C.Y."/>
            <person name="Huang L."/>
            <person name="Wang Z.W."/>
            <person name="Zhao X."/>
            <person name="Zhong W.Y."/>
            <person name="Peng D.H."/>
            <person name="Ahmad S."/>
            <person name="Lan S."/>
            <person name="Zhang J.S."/>
            <person name="Tsai W.C."/>
            <person name="Van de Peer Y."/>
            <person name="Liu Z.J."/>
        </authorList>
    </citation>
    <scope>NUCLEOTIDE SEQUENCE</scope>
    <source>
        <strain evidence="1">SCP</strain>
    </source>
</reference>
<gene>
    <name evidence="1" type="ORF">QJS04_geneDACA012312</name>
</gene>
<dbReference type="AlphaFoldDB" id="A0AAV9A221"/>
<sequence>MGFGGSRDLGFTGLSVLCSLKLSSRTADWSLEGRSFFRECSPPSSSSSEFPLDDEALSASFASLARPIFSLANGPVSAELLFAPPPPPETLDTVLFGEETPASSSRSATAAAAGGGALFTSIPLRNRFRSAAPLQKGILRTFSASVSSTSIAVTGKLRKSPVGVLNVIFPDAGSSM</sequence>
<dbReference type="EMBL" id="JAUJYN010000025">
    <property type="protein sequence ID" value="KAK1258099.1"/>
    <property type="molecule type" value="Genomic_DNA"/>
</dbReference>
<evidence type="ECO:0000313" key="2">
    <source>
        <dbReference type="Proteomes" id="UP001179952"/>
    </source>
</evidence>
<reference evidence="1" key="2">
    <citation type="submission" date="2023-06" db="EMBL/GenBank/DDBJ databases">
        <authorList>
            <person name="Ma L."/>
            <person name="Liu K.-W."/>
            <person name="Li Z."/>
            <person name="Hsiao Y.-Y."/>
            <person name="Qi Y."/>
            <person name="Fu T."/>
            <person name="Tang G."/>
            <person name="Zhang D."/>
            <person name="Sun W.-H."/>
            <person name="Liu D.-K."/>
            <person name="Li Y."/>
            <person name="Chen G.-Z."/>
            <person name="Liu X.-D."/>
            <person name="Liao X.-Y."/>
            <person name="Jiang Y.-T."/>
            <person name="Yu X."/>
            <person name="Hao Y."/>
            <person name="Huang J."/>
            <person name="Zhao X.-W."/>
            <person name="Ke S."/>
            <person name="Chen Y.-Y."/>
            <person name="Wu W.-L."/>
            <person name="Hsu J.-L."/>
            <person name="Lin Y.-F."/>
            <person name="Huang M.-D."/>
            <person name="Li C.-Y."/>
            <person name="Huang L."/>
            <person name="Wang Z.-W."/>
            <person name="Zhao X."/>
            <person name="Zhong W.-Y."/>
            <person name="Peng D.-H."/>
            <person name="Ahmad S."/>
            <person name="Lan S."/>
            <person name="Zhang J.-S."/>
            <person name="Tsai W.-C."/>
            <person name="Van De Peer Y."/>
            <person name="Liu Z.-J."/>
        </authorList>
    </citation>
    <scope>NUCLEOTIDE SEQUENCE</scope>
    <source>
        <strain evidence="1">SCP</strain>
        <tissue evidence="1">Leaves</tissue>
    </source>
</reference>
<organism evidence="1 2">
    <name type="scientific">Acorus gramineus</name>
    <name type="common">Dwarf sweet flag</name>
    <dbReference type="NCBI Taxonomy" id="55184"/>
    <lineage>
        <taxon>Eukaryota</taxon>
        <taxon>Viridiplantae</taxon>
        <taxon>Streptophyta</taxon>
        <taxon>Embryophyta</taxon>
        <taxon>Tracheophyta</taxon>
        <taxon>Spermatophyta</taxon>
        <taxon>Magnoliopsida</taxon>
        <taxon>Liliopsida</taxon>
        <taxon>Acoraceae</taxon>
        <taxon>Acorus</taxon>
    </lineage>
</organism>
<evidence type="ECO:0000313" key="1">
    <source>
        <dbReference type="EMBL" id="KAK1258099.1"/>
    </source>
</evidence>
<accession>A0AAV9A221</accession>
<name>A0AAV9A221_ACOGR</name>
<keyword evidence="2" id="KW-1185">Reference proteome</keyword>
<proteinExistence type="predicted"/>